<dbReference type="InterPro" id="IPR025224">
    <property type="entry name" value="CCAR1/CCAR2"/>
</dbReference>
<sequence>MGAPQETDMSGYRSQSLHAQYGGQYTSVYGTASMSSVQQLSGVAGQGVGSSSIQGRTGYASGPADSSKFPSAGLGSSLGSNNEDFLSSSNLGYGYKGDQYAPGKGSDYASVDRRLYGEHQSSLFGRDLQNESARRYTDISAHGYQKQSEMLDHDDQAALLRKQQMLTAQSLQTGQDMRFIPSVWLMLRGTTFL</sequence>
<reference evidence="2" key="1">
    <citation type="journal article" date="2023" name="Nat. Commun.">
        <title>Diploid and tetraploid genomes of Acorus and the evolution of monocots.</title>
        <authorList>
            <person name="Ma L."/>
            <person name="Liu K.W."/>
            <person name="Li Z."/>
            <person name="Hsiao Y.Y."/>
            <person name="Qi Y."/>
            <person name="Fu T."/>
            <person name="Tang G.D."/>
            <person name="Zhang D."/>
            <person name="Sun W.H."/>
            <person name="Liu D.K."/>
            <person name="Li Y."/>
            <person name="Chen G.Z."/>
            <person name="Liu X.D."/>
            <person name="Liao X.Y."/>
            <person name="Jiang Y.T."/>
            <person name="Yu X."/>
            <person name="Hao Y."/>
            <person name="Huang J."/>
            <person name="Zhao X.W."/>
            <person name="Ke S."/>
            <person name="Chen Y.Y."/>
            <person name="Wu W.L."/>
            <person name="Hsu J.L."/>
            <person name="Lin Y.F."/>
            <person name="Huang M.D."/>
            <person name="Li C.Y."/>
            <person name="Huang L."/>
            <person name="Wang Z.W."/>
            <person name="Zhao X."/>
            <person name="Zhong W.Y."/>
            <person name="Peng D.H."/>
            <person name="Ahmad S."/>
            <person name="Lan S."/>
            <person name="Zhang J.S."/>
            <person name="Tsai W.C."/>
            <person name="Van de Peer Y."/>
            <person name="Liu Z.J."/>
        </authorList>
    </citation>
    <scope>NUCLEOTIDE SEQUENCE</scope>
    <source>
        <strain evidence="2">SCP</strain>
    </source>
</reference>
<organism evidence="2 3">
    <name type="scientific">Acorus gramineus</name>
    <name type="common">Dwarf sweet flag</name>
    <dbReference type="NCBI Taxonomy" id="55184"/>
    <lineage>
        <taxon>Eukaryota</taxon>
        <taxon>Viridiplantae</taxon>
        <taxon>Streptophyta</taxon>
        <taxon>Embryophyta</taxon>
        <taxon>Tracheophyta</taxon>
        <taxon>Spermatophyta</taxon>
        <taxon>Magnoliopsida</taxon>
        <taxon>Liliopsida</taxon>
        <taxon>Acoraceae</taxon>
        <taxon>Acorus</taxon>
    </lineage>
</organism>
<evidence type="ECO:0000256" key="1">
    <source>
        <dbReference type="SAM" id="MobiDB-lite"/>
    </source>
</evidence>
<feature type="compositionally biased region" description="Low complexity" evidence="1">
    <location>
        <begin position="43"/>
        <end position="55"/>
    </location>
</feature>
<dbReference type="AlphaFoldDB" id="A0AAV9AT50"/>
<dbReference type="GO" id="GO:0006355">
    <property type="term" value="P:regulation of DNA-templated transcription"/>
    <property type="evidence" value="ECO:0007669"/>
    <property type="project" value="InterPro"/>
</dbReference>
<reference evidence="2" key="2">
    <citation type="submission" date="2023-06" db="EMBL/GenBank/DDBJ databases">
        <authorList>
            <person name="Ma L."/>
            <person name="Liu K.-W."/>
            <person name="Li Z."/>
            <person name="Hsiao Y.-Y."/>
            <person name="Qi Y."/>
            <person name="Fu T."/>
            <person name="Tang G."/>
            <person name="Zhang D."/>
            <person name="Sun W.-H."/>
            <person name="Liu D.-K."/>
            <person name="Li Y."/>
            <person name="Chen G.-Z."/>
            <person name="Liu X.-D."/>
            <person name="Liao X.-Y."/>
            <person name="Jiang Y.-T."/>
            <person name="Yu X."/>
            <person name="Hao Y."/>
            <person name="Huang J."/>
            <person name="Zhao X.-W."/>
            <person name="Ke S."/>
            <person name="Chen Y.-Y."/>
            <person name="Wu W.-L."/>
            <person name="Hsu J.-L."/>
            <person name="Lin Y.-F."/>
            <person name="Huang M.-D."/>
            <person name="Li C.-Y."/>
            <person name="Huang L."/>
            <person name="Wang Z.-W."/>
            <person name="Zhao X."/>
            <person name="Zhong W.-Y."/>
            <person name="Peng D.-H."/>
            <person name="Ahmad S."/>
            <person name="Lan S."/>
            <person name="Zhang J.-S."/>
            <person name="Tsai W.-C."/>
            <person name="Van De Peer Y."/>
            <person name="Liu Z.-J."/>
        </authorList>
    </citation>
    <scope>NUCLEOTIDE SEQUENCE</scope>
    <source>
        <strain evidence="2">SCP</strain>
        <tissue evidence="2">Leaves</tissue>
    </source>
</reference>
<gene>
    <name evidence="2" type="ORF">QJS04_geneDACA000563</name>
</gene>
<dbReference type="PANTHER" id="PTHR14304:SF11">
    <property type="entry name" value="SAP DOMAIN-CONTAINING PROTEIN"/>
    <property type="match status" value="1"/>
</dbReference>
<dbReference type="PANTHER" id="PTHR14304">
    <property type="entry name" value="CELL DIVISION CYCLE AND APOPTOSIS REGULATOR PROTEIN"/>
    <property type="match status" value="1"/>
</dbReference>
<accession>A0AAV9AT50</accession>
<comment type="caution">
    <text evidence="2">The sequence shown here is derived from an EMBL/GenBank/DDBJ whole genome shotgun (WGS) entry which is preliminary data.</text>
</comment>
<protein>
    <submittedName>
        <fullName evidence="2">Uncharacterized protein</fullName>
    </submittedName>
</protein>
<feature type="region of interest" description="Disordered" evidence="1">
    <location>
        <begin position="43"/>
        <end position="65"/>
    </location>
</feature>
<dbReference type="EMBL" id="JAUJYN010000007">
    <property type="protein sequence ID" value="KAK1267333.1"/>
    <property type="molecule type" value="Genomic_DNA"/>
</dbReference>
<dbReference type="Proteomes" id="UP001179952">
    <property type="component" value="Unassembled WGS sequence"/>
</dbReference>
<evidence type="ECO:0000313" key="2">
    <source>
        <dbReference type="EMBL" id="KAK1267333.1"/>
    </source>
</evidence>
<dbReference type="GO" id="GO:0005634">
    <property type="term" value="C:nucleus"/>
    <property type="evidence" value="ECO:0007669"/>
    <property type="project" value="TreeGrafter"/>
</dbReference>
<proteinExistence type="predicted"/>
<keyword evidence="3" id="KW-1185">Reference proteome</keyword>
<evidence type="ECO:0000313" key="3">
    <source>
        <dbReference type="Proteomes" id="UP001179952"/>
    </source>
</evidence>
<name>A0AAV9AT50_ACOGR</name>